<evidence type="ECO:0000259" key="4">
    <source>
        <dbReference type="Pfam" id="PF08774"/>
    </source>
</evidence>
<sequence>MTRIRRQSPPKLAERPIQRANIQLLAMMGCHAVHTPNGSHLAGDAVARAKQTAALKGDGVRPGFPDLTVLDQRQPRVGFMEVKREGRVDLDPDQVWWRDELQRLGFPWALVNTPDGGAVALRSWGWR</sequence>
<dbReference type="Gene3D" id="3.40.1350.10">
    <property type="match status" value="1"/>
</dbReference>
<evidence type="ECO:0000313" key="5">
    <source>
        <dbReference type="EMBL" id="MBB4618978.1"/>
    </source>
</evidence>
<gene>
    <name evidence="5" type="ORF">GGQ96_003128</name>
</gene>
<evidence type="ECO:0000256" key="3">
    <source>
        <dbReference type="ARBA" id="ARBA00022801"/>
    </source>
</evidence>
<reference evidence="5 6" key="1">
    <citation type="submission" date="2020-08" db="EMBL/GenBank/DDBJ databases">
        <title>Genomic Encyclopedia of Type Strains, Phase IV (KMG-IV): sequencing the most valuable type-strain genomes for metagenomic binning, comparative biology and taxonomic classification.</title>
        <authorList>
            <person name="Goeker M."/>
        </authorList>
    </citation>
    <scope>NUCLEOTIDE SEQUENCE [LARGE SCALE GENOMIC DNA]</scope>
    <source>
        <strain evidence="5 6">DSM 15867</strain>
    </source>
</reference>
<proteinExistence type="predicted"/>
<keyword evidence="3" id="KW-0378">Hydrolase</keyword>
<dbReference type="InterPro" id="IPR014883">
    <property type="entry name" value="VRR_NUC"/>
</dbReference>
<dbReference type="Pfam" id="PF08774">
    <property type="entry name" value="VRR_NUC"/>
    <property type="match status" value="1"/>
</dbReference>
<dbReference type="PROSITE" id="PS51257">
    <property type="entry name" value="PROKAR_LIPOPROTEIN"/>
    <property type="match status" value="1"/>
</dbReference>
<comment type="caution">
    <text evidence="5">The sequence shown here is derived from an EMBL/GenBank/DDBJ whole genome shotgun (WGS) entry which is preliminary data.</text>
</comment>
<accession>A0A7W7EYP4</accession>
<dbReference type="GO" id="GO:0016788">
    <property type="term" value="F:hydrolase activity, acting on ester bonds"/>
    <property type="evidence" value="ECO:0007669"/>
    <property type="project" value="InterPro"/>
</dbReference>
<keyword evidence="6" id="KW-1185">Reference proteome</keyword>
<organism evidence="5 6">
    <name type="scientific">Sphingomonas abaci</name>
    <dbReference type="NCBI Taxonomy" id="237611"/>
    <lineage>
        <taxon>Bacteria</taxon>
        <taxon>Pseudomonadati</taxon>
        <taxon>Pseudomonadota</taxon>
        <taxon>Alphaproteobacteria</taxon>
        <taxon>Sphingomonadales</taxon>
        <taxon>Sphingomonadaceae</taxon>
        <taxon>Sphingomonas</taxon>
    </lineage>
</organism>
<dbReference type="RefSeq" id="WP_184116373.1">
    <property type="nucleotide sequence ID" value="NZ_JACHNY010000007.1"/>
</dbReference>
<dbReference type="GO" id="GO:0004518">
    <property type="term" value="F:nuclease activity"/>
    <property type="evidence" value="ECO:0007669"/>
    <property type="project" value="UniProtKB-KW"/>
</dbReference>
<dbReference type="GO" id="GO:0003676">
    <property type="term" value="F:nucleic acid binding"/>
    <property type="evidence" value="ECO:0007669"/>
    <property type="project" value="InterPro"/>
</dbReference>
<keyword evidence="2" id="KW-0540">Nuclease</keyword>
<comment type="cofactor">
    <cofactor evidence="1">
        <name>Mg(2+)</name>
        <dbReference type="ChEBI" id="CHEBI:18420"/>
    </cofactor>
</comment>
<evidence type="ECO:0000256" key="1">
    <source>
        <dbReference type="ARBA" id="ARBA00001946"/>
    </source>
</evidence>
<dbReference type="Proteomes" id="UP000574769">
    <property type="component" value="Unassembled WGS sequence"/>
</dbReference>
<dbReference type="InterPro" id="IPR011856">
    <property type="entry name" value="tRNA_endonuc-like_dom_sf"/>
</dbReference>
<evidence type="ECO:0000256" key="2">
    <source>
        <dbReference type="ARBA" id="ARBA00022722"/>
    </source>
</evidence>
<dbReference type="AlphaFoldDB" id="A0A7W7EYP4"/>
<protein>
    <recommendedName>
        <fullName evidence="4">VRR-NUC domain-containing protein</fullName>
    </recommendedName>
</protein>
<evidence type="ECO:0000313" key="6">
    <source>
        <dbReference type="Proteomes" id="UP000574769"/>
    </source>
</evidence>
<dbReference type="EMBL" id="JACHNY010000007">
    <property type="protein sequence ID" value="MBB4618978.1"/>
    <property type="molecule type" value="Genomic_DNA"/>
</dbReference>
<feature type="domain" description="VRR-NUC" evidence="4">
    <location>
        <begin position="43"/>
        <end position="112"/>
    </location>
</feature>
<name>A0A7W7EYP4_9SPHN</name>